<dbReference type="Proteomes" id="UP000827976">
    <property type="component" value="Chromosome 11"/>
</dbReference>
<accession>A0ACB7V6U5</accession>
<organism evidence="1 2">
    <name type="scientific">Dioscorea alata</name>
    <name type="common">Purple yam</name>
    <dbReference type="NCBI Taxonomy" id="55571"/>
    <lineage>
        <taxon>Eukaryota</taxon>
        <taxon>Viridiplantae</taxon>
        <taxon>Streptophyta</taxon>
        <taxon>Embryophyta</taxon>
        <taxon>Tracheophyta</taxon>
        <taxon>Spermatophyta</taxon>
        <taxon>Magnoliopsida</taxon>
        <taxon>Liliopsida</taxon>
        <taxon>Dioscoreales</taxon>
        <taxon>Dioscoreaceae</taxon>
        <taxon>Dioscorea</taxon>
    </lineage>
</organism>
<protein>
    <submittedName>
        <fullName evidence="1">Uncharacterized protein</fullName>
    </submittedName>
</protein>
<evidence type="ECO:0000313" key="2">
    <source>
        <dbReference type="Proteomes" id="UP000827976"/>
    </source>
</evidence>
<keyword evidence="2" id="KW-1185">Reference proteome</keyword>
<comment type="caution">
    <text evidence="1">The sequence shown here is derived from an EMBL/GenBank/DDBJ whole genome shotgun (WGS) entry which is preliminary data.</text>
</comment>
<proteinExistence type="predicted"/>
<sequence>MESKSIMESLSEAYEALVTATMAVIEAHRECSGHRNEALEEFKRRWELFSAACDEADGVVESAKLRVEFERVCVANEGHDDSIALTSLSLAGLEDVIAHLKRA</sequence>
<name>A0ACB7V6U5_DIOAL</name>
<evidence type="ECO:0000313" key="1">
    <source>
        <dbReference type="EMBL" id="KAH7669240.1"/>
    </source>
</evidence>
<reference evidence="2" key="1">
    <citation type="journal article" date="2022" name="Nat. Commun.">
        <title>Chromosome evolution and the genetic basis of agronomically important traits in greater yam.</title>
        <authorList>
            <person name="Bredeson J.V."/>
            <person name="Lyons J.B."/>
            <person name="Oniyinde I.O."/>
            <person name="Okereke N.R."/>
            <person name="Kolade O."/>
            <person name="Nnabue I."/>
            <person name="Nwadili C.O."/>
            <person name="Hribova E."/>
            <person name="Parker M."/>
            <person name="Nwogha J."/>
            <person name="Shu S."/>
            <person name="Carlson J."/>
            <person name="Kariba R."/>
            <person name="Muthemba S."/>
            <person name="Knop K."/>
            <person name="Barton G.J."/>
            <person name="Sherwood A.V."/>
            <person name="Lopez-Montes A."/>
            <person name="Asiedu R."/>
            <person name="Jamnadass R."/>
            <person name="Muchugi A."/>
            <person name="Goodstein D."/>
            <person name="Egesi C.N."/>
            <person name="Featherston J."/>
            <person name="Asfaw A."/>
            <person name="Simpson G.G."/>
            <person name="Dolezel J."/>
            <person name="Hendre P.S."/>
            <person name="Van Deynze A."/>
            <person name="Kumar P.L."/>
            <person name="Obidiegwu J.E."/>
            <person name="Bhattacharjee R."/>
            <person name="Rokhsar D.S."/>
        </authorList>
    </citation>
    <scope>NUCLEOTIDE SEQUENCE [LARGE SCALE GENOMIC DNA]</scope>
    <source>
        <strain evidence="2">cv. TDa95/00328</strain>
    </source>
</reference>
<dbReference type="EMBL" id="CM037021">
    <property type="protein sequence ID" value="KAH7669240.1"/>
    <property type="molecule type" value="Genomic_DNA"/>
</dbReference>
<gene>
    <name evidence="1" type="ORF">IHE45_11G065200</name>
</gene>